<dbReference type="PANTHER" id="PTHR31652:SF0">
    <property type="entry name" value="LIMR FAMILY PROTEIN DDB_G0283707-RELATED"/>
    <property type="match status" value="1"/>
</dbReference>
<dbReference type="AlphaFoldDB" id="G0UW29"/>
<feature type="transmembrane region" description="Helical" evidence="5">
    <location>
        <begin position="341"/>
        <end position="362"/>
    </location>
</feature>
<feature type="transmembrane region" description="Helical" evidence="5">
    <location>
        <begin position="78"/>
        <end position="105"/>
    </location>
</feature>
<feature type="transmembrane region" description="Helical" evidence="5">
    <location>
        <begin position="438"/>
        <end position="459"/>
    </location>
</feature>
<protein>
    <recommendedName>
        <fullName evidence="7">LMBR1-like membrane protein</fullName>
    </recommendedName>
</protein>
<evidence type="ECO:0000256" key="1">
    <source>
        <dbReference type="ARBA" id="ARBA00004141"/>
    </source>
</evidence>
<feature type="transmembrane region" description="Helical" evidence="5">
    <location>
        <begin position="299"/>
        <end position="321"/>
    </location>
</feature>
<accession>G0UW29</accession>
<reference evidence="6" key="1">
    <citation type="journal article" date="2012" name="Proc. Natl. Acad. Sci. U.S.A.">
        <title>Antigenic diversity is generated by distinct evolutionary mechanisms in African trypanosome species.</title>
        <authorList>
            <person name="Jackson A.P."/>
            <person name="Berry A."/>
            <person name="Aslett M."/>
            <person name="Allison H.C."/>
            <person name="Burton P."/>
            <person name="Vavrova-Anderson J."/>
            <person name="Brown R."/>
            <person name="Browne H."/>
            <person name="Corton N."/>
            <person name="Hauser H."/>
            <person name="Gamble J."/>
            <person name="Gilderthorp R."/>
            <person name="Marcello L."/>
            <person name="McQuillan J."/>
            <person name="Otto T.D."/>
            <person name="Quail M.A."/>
            <person name="Sanders M.J."/>
            <person name="van Tonder A."/>
            <person name="Ginger M.L."/>
            <person name="Field M.C."/>
            <person name="Barry J.D."/>
            <person name="Hertz-Fowler C."/>
            <person name="Berriman M."/>
        </authorList>
    </citation>
    <scope>NUCLEOTIDE SEQUENCE</scope>
    <source>
        <strain evidence="6">IL3000</strain>
    </source>
</reference>
<keyword evidence="2 5" id="KW-0812">Transmembrane</keyword>
<organism evidence="6">
    <name type="scientific">Trypanosoma congolense (strain IL3000)</name>
    <dbReference type="NCBI Taxonomy" id="1068625"/>
    <lineage>
        <taxon>Eukaryota</taxon>
        <taxon>Discoba</taxon>
        <taxon>Euglenozoa</taxon>
        <taxon>Kinetoplastea</taxon>
        <taxon>Metakinetoplastina</taxon>
        <taxon>Trypanosomatida</taxon>
        <taxon>Trypanosomatidae</taxon>
        <taxon>Trypanosoma</taxon>
        <taxon>Nannomonas</taxon>
    </lineage>
</organism>
<evidence type="ECO:0000256" key="3">
    <source>
        <dbReference type="ARBA" id="ARBA00022989"/>
    </source>
</evidence>
<proteinExistence type="predicted"/>
<dbReference type="VEuPathDB" id="TriTrypDB:TcIL3000_10_3560"/>
<evidence type="ECO:0000256" key="5">
    <source>
        <dbReference type="SAM" id="Phobius"/>
    </source>
</evidence>
<gene>
    <name evidence="6" type="ORF">TCIL3000_10_3560</name>
</gene>
<feature type="transmembrane region" description="Helical" evidence="5">
    <location>
        <begin position="37"/>
        <end position="58"/>
    </location>
</feature>
<evidence type="ECO:0008006" key="7">
    <source>
        <dbReference type="Google" id="ProtNLM"/>
    </source>
</evidence>
<dbReference type="PANTHER" id="PTHR31652">
    <property type="entry name" value="LIMR FAMILY PROTEIN DDB_G0283707-RELATED"/>
    <property type="match status" value="1"/>
</dbReference>
<sequence>MDWVVLAATVIAVSLVAGIVIHLVSVLSSEEDKHDGFFTKFLVILSFIFASLNVLMLPFDVAITQMDLRNIHHPLDVILIWTVIIVGVVFLCLVVCPFVLTYCEVGSQEGATTYRRVALATAVVVLVVALSSAAVYAGWHTSGFATVNFAEYSISGTPATSFELIKEFSSDSQTVSVRMKVSPFVYLVASLCVGGWVFLSIFGGIGLVAVPQELLLYFRDRPRPITASEYAYRRDEVARESQRLIDKGRMIEEASGGHSYGGHIRKVLAFRQAVRELEAYHTTIEVSYHQQGGTVLNNYLCLLEGIVFTFLSIMWSLHVVVFNVSHVHTLLSSTLRSINELSVTLCVTVYSCLAFYLVLCTLKGCIKLGGNLALYHIYPIDINSTSTASLLFNAILFLATSTTVLQFCVYSFRDYAVNTWTNVLFSVFVLRLDGIKYVIFYSQYLLVVVACLALMWLLVSPRRYTRISRW</sequence>
<keyword evidence="4 5" id="KW-0472">Membrane</keyword>
<feature type="transmembrane region" description="Helical" evidence="5">
    <location>
        <begin position="390"/>
        <end position="412"/>
    </location>
</feature>
<feature type="transmembrane region" description="Helical" evidence="5">
    <location>
        <begin position="6"/>
        <end position="25"/>
    </location>
</feature>
<name>G0UW29_TRYCI</name>
<comment type="subcellular location">
    <subcellularLocation>
        <location evidence="1">Membrane</location>
        <topology evidence="1">Multi-pass membrane protein</topology>
    </subcellularLocation>
</comment>
<feature type="transmembrane region" description="Helical" evidence="5">
    <location>
        <begin position="117"/>
        <end position="139"/>
    </location>
</feature>
<dbReference type="GO" id="GO:0016020">
    <property type="term" value="C:membrane"/>
    <property type="evidence" value="ECO:0007669"/>
    <property type="project" value="UniProtKB-SubCell"/>
</dbReference>
<evidence type="ECO:0000256" key="4">
    <source>
        <dbReference type="ARBA" id="ARBA00023136"/>
    </source>
</evidence>
<dbReference type="Pfam" id="PF04791">
    <property type="entry name" value="LMBR1"/>
    <property type="match status" value="2"/>
</dbReference>
<dbReference type="EMBL" id="HE575323">
    <property type="protein sequence ID" value="CCC93595.1"/>
    <property type="molecule type" value="Genomic_DNA"/>
</dbReference>
<evidence type="ECO:0000313" key="6">
    <source>
        <dbReference type="EMBL" id="CCC93595.1"/>
    </source>
</evidence>
<evidence type="ECO:0000256" key="2">
    <source>
        <dbReference type="ARBA" id="ARBA00022692"/>
    </source>
</evidence>
<feature type="transmembrane region" description="Helical" evidence="5">
    <location>
        <begin position="184"/>
        <end position="210"/>
    </location>
</feature>
<keyword evidence="3 5" id="KW-1133">Transmembrane helix</keyword>
<dbReference type="InterPro" id="IPR006876">
    <property type="entry name" value="LMBR1-like_membr_prot"/>
</dbReference>